<dbReference type="InterPro" id="IPR006171">
    <property type="entry name" value="TOPRIM_dom"/>
</dbReference>
<reference evidence="2 3" key="1">
    <citation type="submission" date="2016-08" db="EMBL/GenBank/DDBJ databases">
        <title>New Insights into Marine Group III Euryarchaeota, from dark to light.</title>
        <authorList>
            <person name="Haro-Moreno J.M."/>
            <person name="Rodriguez-Valera F."/>
            <person name="Lopez-Garcia P."/>
            <person name="Moreira D."/>
            <person name="Martin-Cuadrado A.B."/>
        </authorList>
    </citation>
    <scope>NUCLEOTIDE SEQUENCE [LARGE SCALE GENOMIC DNA]</scope>
    <source>
        <strain evidence="2">CG-Bathy1</strain>
    </source>
</reference>
<dbReference type="EMBL" id="MIYU01000012">
    <property type="protein sequence ID" value="OIR16587.1"/>
    <property type="molecule type" value="Genomic_DNA"/>
</dbReference>
<dbReference type="AlphaFoldDB" id="A0A1J5T8Z3"/>
<feature type="domain" description="Toprim" evidence="1">
    <location>
        <begin position="28"/>
        <end position="121"/>
    </location>
</feature>
<evidence type="ECO:0000313" key="3">
    <source>
        <dbReference type="Proteomes" id="UP000183815"/>
    </source>
</evidence>
<organism evidence="2 3">
    <name type="scientific">Marine Group III euryarchaeote CG-Bathy1</name>
    <dbReference type="NCBI Taxonomy" id="1889001"/>
    <lineage>
        <taxon>Archaea</taxon>
        <taxon>Methanobacteriati</taxon>
        <taxon>Thermoplasmatota</taxon>
        <taxon>Thermoplasmata</taxon>
        <taxon>Candidatus Thermoprofundales</taxon>
    </lineage>
</organism>
<name>A0A1J5T8Z3_9ARCH</name>
<gene>
    <name evidence="2" type="ORF">BEU04_01210</name>
</gene>
<dbReference type="SUPFAM" id="SSF110455">
    <property type="entry name" value="Toprim domain"/>
    <property type="match status" value="1"/>
</dbReference>
<accession>A0A1J5T8Z3</accession>
<dbReference type="Proteomes" id="UP000183815">
    <property type="component" value="Unassembled WGS sequence"/>
</dbReference>
<protein>
    <recommendedName>
        <fullName evidence="1">Toprim domain-containing protein</fullName>
    </recommendedName>
</protein>
<proteinExistence type="predicted"/>
<evidence type="ECO:0000313" key="2">
    <source>
        <dbReference type="EMBL" id="OIR16587.1"/>
    </source>
</evidence>
<dbReference type="PROSITE" id="PS50880">
    <property type="entry name" value="TOPRIM"/>
    <property type="match status" value="1"/>
</dbReference>
<dbReference type="PANTHER" id="PTHR39964">
    <property type="entry name" value="UPF0292 PROTEIN TK1411"/>
    <property type="match status" value="1"/>
</dbReference>
<evidence type="ECO:0000259" key="1">
    <source>
        <dbReference type="PROSITE" id="PS50880"/>
    </source>
</evidence>
<sequence length="143" mass="16318">MNRSKNSSYSQKIYEEIHTLLDKLSSSSHPILVEGLRDKKALRDLNINGQIILINRGHSIINVVDELSHLLGPKGKFIILTDWDRTGGNLYRLIKGYSISCDLIMDNNFRKKLSSLTKNEIQCVEHLPKFLDNLNLNTGVNRD</sequence>
<dbReference type="PANTHER" id="PTHR39964:SF2">
    <property type="entry name" value="UPF0292 PROTEIN MJ1624"/>
    <property type="match status" value="1"/>
</dbReference>
<comment type="caution">
    <text evidence="2">The sequence shown here is derived from an EMBL/GenBank/DDBJ whole genome shotgun (WGS) entry which is preliminary data.</text>
</comment>
<dbReference type="Gene3D" id="3.40.1360.10">
    <property type="match status" value="1"/>
</dbReference>